<dbReference type="InterPro" id="IPR000086">
    <property type="entry name" value="NUDIX_hydrolase_dom"/>
</dbReference>
<dbReference type="RefSeq" id="WP_073117732.1">
    <property type="nucleotide sequence ID" value="NZ_BMEN01000005.1"/>
</dbReference>
<keyword evidence="3" id="KW-0413">Isomerase</keyword>
<gene>
    <name evidence="3" type="ORF">SAMN05444281_0110</name>
</gene>
<dbReference type="Pfam" id="PF00293">
    <property type="entry name" value="NUDIX"/>
    <property type="match status" value="1"/>
</dbReference>
<dbReference type="InterPro" id="IPR015797">
    <property type="entry name" value="NUDIX_hydrolase-like_dom_sf"/>
</dbReference>
<dbReference type="OrthoDB" id="9786032at2"/>
<reference evidence="4" key="1">
    <citation type="submission" date="2016-11" db="EMBL/GenBank/DDBJ databases">
        <authorList>
            <person name="Varghese N."/>
            <person name="Submissions S."/>
        </authorList>
    </citation>
    <scope>NUCLEOTIDE SEQUENCE [LARGE SCALE GENOMIC DNA]</scope>
    <source>
        <strain evidence="4">DSM 100572</strain>
    </source>
</reference>
<accession>A0A1M5S3P8</accession>
<dbReference type="PANTHER" id="PTHR10885">
    <property type="entry name" value="ISOPENTENYL-DIPHOSPHATE DELTA-ISOMERASE"/>
    <property type="match status" value="1"/>
</dbReference>
<dbReference type="GO" id="GO:0004452">
    <property type="term" value="F:isopentenyl-diphosphate delta-isomerase activity"/>
    <property type="evidence" value="ECO:0007669"/>
    <property type="project" value="TreeGrafter"/>
</dbReference>
<dbReference type="EMBL" id="FQXQ01000001">
    <property type="protein sequence ID" value="SHH33075.1"/>
    <property type="molecule type" value="Genomic_DNA"/>
</dbReference>
<dbReference type="PROSITE" id="PS00893">
    <property type="entry name" value="NUDIX_BOX"/>
    <property type="match status" value="1"/>
</dbReference>
<dbReference type="PANTHER" id="PTHR10885:SF20">
    <property type="entry name" value="NUDIX HYDROLASE DOMAIN-CONTAINING PROTEIN"/>
    <property type="match status" value="1"/>
</dbReference>
<dbReference type="STRING" id="1195760.SAMN05444281_0110"/>
<dbReference type="SUPFAM" id="SSF55811">
    <property type="entry name" value="Nudix"/>
    <property type="match status" value="1"/>
</dbReference>
<evidence type="ECO:0000256" key="1">
    <source>
        <dbReference type="ARBA" id="ARBA00022801"/>
    </source>
</evidence>
<evidence type="ECO:0000313" key="3">
    <source>
        <dbReference type="EMBL" id="SHH33075.1"/>
    </source>
</evidence>
<dbReference type="AlphaFoldDB" id="A0A1M5S3P8"/>
<dbReference type="GO" id="GO:0009240">
    <property type="term" value="P:isopentenyl diphosphate biosynthetic process"/>
    <property type="evidence" value="ECO:0007669"/>
    <property type="project" value="TreeGrafter"/>
</dbReference>
<proteinExistence type="predicted"/>
<dbReference type="GO" id="GO:0005737">
    <property type="term" value="C:cytoplasm"/>
    <property type="evidence" value="ECO:0007669"/>
    <property type="project" value="TreeGrafter"/>
</dbReference>
<dbReference type="Proteomes" id="UP000184109">
    <property type="component" value="Unassembled WGS sequence"/>
</dbReference>
<keyword evidence="1" id="KW-0378">Hydrolase</keyword>
<sequence>MDELIDIVNLQGEPTGNACLKSFAHQNGILHASVHIWFYAKNQKILIQKRKEDKDTFPNLWDVSVAGHIASGEDPKSAAVREVKEEIDLTINQNDLIYIGIFEEKHHHPNGMIDYEIHHIYLAKLNCEIAELTPQKEEVSDLKVIDIQELEKNYTDNKTYVPHSPEYYNFIIKKLKEIKE</sequence>
<dbReference type="Gene3D" id="3.90.79.10">
    <property type="entry name" value="Nucleoside Triphosphate Pyrophosphohydrolase"/>
    <property type="match status" value="1"/>
</dbReference>
<protein>
    <submittedName>
        <fullName evidence="3">Isopentenyldiphosphate isomerase</fullName>
    </submittedName>
</protein>
<dbReference type="InterPro" id="IPR020084">
    <property type="entry name" value="NUDIX_hydrolase_CS"/>
</dbReference>
<organism evidence="3 4">
    <name type="scientific">Wenyingzhuangia marina</name>
    <dbReference type="NCBI Taxonomy" id="1195760"/>
    <lineage>
        <taxon>Bacteria</taxon>
        <taxon>Pseudomonadati</taxon>
        <taxon>Bacteroidota</taxon>
        <taxon>Flavobacteriia</taxon>
        <taxon>Flavobacteriales</taxon>
        <taxon>Flavobacteriaceae</taxon>
        <taxon>Wenyingzhuangia</taxon>
    </lineage>
</organism>
<name>A0A1M5S3P8_9FLAO</name>
<evidence type="ECO:0000313" key="4">
    <source>
        <dbReference type="Proteomes" id="UP000184109"/>
    </source>
</evidence>
<dbReference type="PROSITE" id="PS51462">
    <property type="entry name" value="NUDIX"/>
    <property type="match status" value="1"/>
</dbReference>
<evidence type="ECO:0000259" key="2">
    <source>
        <dbReference type="PROSITE" id="PS51462"/>
    </source>
</evidence>
<dbReference type="CDD" id="cd04692">
    <property type="entry name" value="NUDIX_Hydrolase"/>
    <property type="match status" value="1"/>
</dbReference>
<feature type="domain" description="Nudix hydrolase" evidence="2">
    <location>
        <begin position="29"/>
        <end position="168"/>
    </location>
</feature>
<dbReference type="GO" id="GO:0016787">
    <property type="term" value="F:hydrolase activity"/>
    <property type="evidence" value="ECO:0007669"/>
    <property type="project" value="UniProtKB-KW"/>
</dbReference>
<keyword evidence="4" id="KW-1185">Reference proteome</keyword>